<organism evidence="2 3">
    <name type="scientific">Hydrogenimonas thermophila</name>
    <dbReference type="NCBI Taxonomy" id="223786"/>
    <lineage>
        <taxon>Bacteria</taxon>
        <taxon>Pseudomonadati</taxon>
        <taxon>Campylobacterota</taxon>
        <taxon>Epsilonproteobacteria</taxon>
        <taxon>Campylobacterales</taxon>
        <taxon>Hydrogenimonadaceae</taxon>
        <taxon>Hydrogenimonas</taxon>
    </lineage>
</organism>
<dbReference type="Proteomes" id="UP000199227">
    <property type="component" value="Unassembled WGS sequence"/>
</dbReference>
<dbReference type="PANTHER" id="PTHR43233">
    <property type="entry name" value="FAMILY N-ACETYLTRANSFERASE, PUTATIVE (AFU_ORTHOLOGUE AFUA_6G03350)-RELATED"/>
    <property type="match status" value="1"/>
</dbReference>
<reference evidence="2 3" key="1">
    <citation type="submission" date="2016-10" db="EMBL/GenBank/DDBJ databases">
        <authorList>
            <person name="de Groot N.N."/>
        </authorList>
    </citation>
    <scope>NUCLEOTIDE SEQUENCE [LARGE SCALE GENOMIC DNA]</scope>
    <source>
        <strain evidence="2 3">EP1-55-1</strain>
    </source>
</reference>
<dbReference type="PROSITE" id="PS51186">
    <property type="entry name" value="GNAT"/>
    <property type="match status" value="1"/>
</dbReference>
<dbReference type="CDD" id="cd04301">
    <property type="entry name" value="NAT_SF"/>
    <property type="match status" value="1"/>
</dbReference>
<evidence type="ECO:0000313" key="3">
    <source>
        <dbReference type="Proteomes" id="UP000199227"/>
    </source>
</evidence>
<gene>
    <name evidence="2" type="ORF">SAMN05216234_15212</name>
</gene>
<evidence type="ECO:0000259" key="1">
    <source>
        <dbReference type="PROSITE" id="PS51186"/>
    </source>
</evidence>
<dbReference type="Gene3D" id="3.40.630.30">
    <property type="match status" value="1"/>
</dbReference>
<dbReference type="Pfam" id="PF13673">
    <property type="entry name" value="Acetyltransf_10"/>
    <property type="match status" value="1"/>
</dbReference>
<name>A0A1I5U0L1_9BACT</name>
<evidence type="ECO:0000313" key="2">
    <source>
        <dbReference type="EMBL" id="SFP88814.1"/>
    </source>
</evidence>
<feature type="domain" description="N-acetyltransferase" evidence="1">
    <location>
        <begin position="3"/>
        <end position="137"/>
    </location>
</feature>
<dbReference type="GO" id="GO:0016747">
    <property type="term" value="F:acyltransferase activity, transferring groups other than amino-acyl groups"/>
    <property type="evidence" value="ECO:0007669"/>
    <property type="project" value="InterPro"/>
</dbReference>
<dbReference type="STRING" id="223786.SAMN05216234_15212"/>
<dbReference type="EMBL" id="FOXB01000052">
    <property type="protein sequence ID" value="SFP88814.1"/>
    <property type="molecule type" value="Genomic_DNA"/>
</dbReference>
<dbReference type="AlphaFoldDB" id="A0A1I5U0L1"/>
<dbReference type="InterPro" id="IPR053144">
    <property type="entry name" value="Acetyltransferase_Butenolide"/>
</dbReference>
<dbReference type="InterPro" id="IPR000182">
    <property type="entry name" value="GNAT_dom"/>
</dbReference>
<proteinExistence type="predicted"/>
<accession>A0A1I5U0L1</accession>
<sequence>MNIEYKLNPKLTASEFIDILNRSTLGERRPVDDIECIDGMLKNADITIVAIYNKKIIGVARSVTDYNYCCYLSDLAVDKKYQKHGIGKKLIDMTQKQLNKKCKIILLSAPNATEYYPKIGFTQHASAWTLARDKKLT</sequence>
<dbReference type="RefSeq" id="WP_092914014.1">
    <property type="nucleotide sequence ID" value="NZ_FOXB01000052.1"/>
</dbReference>
<protein>
    <submittedName>
        <fullName evidence="2">Acetyltransferase (GNAT) domain-containing protein</fullName>
    </submittedName>
</protein>
<keyword evidence="2" id="KW-0808">Transferase</keyword>
<keyword evidence="3" id="KW-1185">Reference proteome</keyword>
<dbReference type="SUPFAM" id="SSF55729">
    <property type="entry name" value="Acyl-CoA N-acyltransferases (Nat)"/>
    <property type="match status" value="1"/>
</dbReference>
<dbReference type="InterPro" id="IPR016181">
    <property type="entry name" value="Acyl_CoA_acyltransferase"/>
</dbReference>
<dbReference type="PANTHER" id="PTHR43233:SF1">
    <property type="entry name" value="FAMILY N-ACETYLTRANSFERASE, PUTATIVE (AFU_ORTHOLOGUE AFUA_6G03350)-RELATED"/>
    <property type="match status" value="1"/>
</dbReference>
<dbReference type="OrthoDB" id="9775804at2"/>